<dbReference type="Gramene" id="rna-AYBTSS11_LOCUS28464">
    <property type="protein sequence ID" value="CAJ1976327.1"/>
    <property type="gene ID" value="gene-AYBTSS11_LOCUS28464"/>
</dbReference>
<dbReference type="EMBL" id="OY731407">
    <property type="protein sequence ID" value="CAJ1976327.1"/>
    <property type="molecule type" value="Genomic_DNA"/>
</dbReference>
<name>A0AA86VPP4_9FABA</name>
<protein>
    <submittedName>
        <fullName evidence="1">Uncharacterized protein</fullName>
    </submittedName>
</protein>
<sequence length="103" mass="11526">MLEMYRGHVKLILSMKLNAVDRKSVMTKFYLLCGYLLGAGLKLIAKLYSLTAVGFMLSTVNRIMLWRSGYKFHGPLTGGWIAGAQALESRISVAEEIIGWRTV</sequence>
<gene>
    <name evidence="1" type="ORF">AYBTSS11_LOCUS28464</name>
</gene>
<accession>A0AA86VPP4</accession>
<evidence type="ECO:0000313" key="2">
    <source>
        <dbReference type="Proteomes" id="UP001189624"/>
    </source>
</evidence>
<dbReference type="Proteomes" id="UP001189624">
    <property type="component" value="Chromosome 10"/>
</dbReference>
<dbReference type="AlphaFoldDB" id="A0AA86VPP4"/>
<reference evidence="1" key="1">
    <citation type="submission" date="2023-10" db="EMBL/GenBank/DDBJ databases">
        <authorList>
            <person name="Domelevo Entfellner J.-B."/>
        </authorList>
    </citation>
    <scope>NUCLEOTIDE SEQUENCE</scope>
</reference>
<organism evidence="1 2">
    <name type="scientific">Sphenostylis stenocarpa</name>
    <dbReference type="NCBI Taxonomy" id="92480"/>
    <lineage>
        <taxon>Eukaryota</taxon>
        <taxon>Viridiplantae</taxon>
        <taxon>Streptophyta</taxon>
        <taxon>Embryophyta</taxon>
        <taxon>Tracheophyta</taxon>
        <taxon>Spermatophyta</taxon>
        <taxon>Magnoliopsida</taxon>
        <taxon>eudicotyledons</taxon>
        <taxon>Gunneridae</taxon>
        <taxon>Pentapetalae</taxon>
        <taxon>rosids</taxon>
        <taxon>fabids</taxon>
        <taxon>Fabales</taxon>
        <taxon>Fabaceae</taxon>
        <taxon>Papilionoideae</taxon>
        <taxon>50 kb inversion clade</taxon>
        <taxon>NPAAA clade</taxon>
        <taxon>indigoferoid/millettioid clade</taxon>
        <taxon>Phaseoleae</taxon>
        <taxon>Sphenostylis</taxon>
    </lineage>
</organism>
<evidence type="ECO:0000313" key="1">
    <source>
        <dbReference type="EMBL" id="CAJ1976327.1"/>
    </source>
</evidence>
<keyword evidence="2" id="KW-1185">Reference proteome</keyword>
<proteinExistence type="predicted"/>